<proteinExistence type="predicted"/>
<sequence>MPGLEKNTPHSVVGANAAAIAARPFEKIFEKVDHQLSLTPQDQLCPKGLSLFLGELGPPSRVISDWALRHGTTLMVIGYQPLPMDWLQRYAPHLDFMMVDADYMDDTEGTVDFCMRVRHATPRLPLLLLSSEVRGHDLTCERMMACDVTLKSPMQELALTEGIRAAYQNNAYYLTARC</sequence>
<comment type="caution">
    <text evidence="1">The sequence shown here is derived from an EMBL/GenBank/DDBJ whole genome shotgun (WGS) entry which is preliminary data.</text>
</comment>
<gene>
    <name evidence="1" type="ORF">JL811_16280</name>
</gene>
<dbReference type="Proteomes" id="UP000648908">
    <property type="component" value="Unassembled WGS sequence"/>
</dbReference>
<dbReference type="EMBL" id="JAESVN010000008">
    <property type="protein sequence ID" value="MBL4918783.1"/>
    <property type="molecule type" value="Genomic_DNA"/>
</dbReference>
<keyword evidence="2" id="KW-1185">Reference proteome</keyword>
<organism evidence="1 2">
    <name type="scientific">Szabonella alba</name>
    <dbReference type="NCBI Taxonomy" id="2804194"/>
    <lineage>
        <taxon>Bacteria</taxon>
        <taxon>Pseudomonadati</taxon>
        <taxon>Pseudomonadota</taxon>
        <taxon>Alphaproteobacteria</taxon>
        <taxon>Rhodobacterales</taxon>
        <taxon>Paracoccaceae</taxon>
        <taxon>Szabonella</taxon>
    </lineage>
</organism>
<reference evidence="1" key="1">
    <citation type="submission" date="2021-01" db="EMBL/GenBank/DDBJ databases">
        <title>Tabrizicola alba sp. nov. a motile alkaliphilic bacterium isolated from a soda lake.</title>
        <authorList>
            <person name="Szuroczki S."/>
            <person name="Abbaszade G."/>
            <person name="Schumann P."/>
            <person name="Toth E."/>
        </authorList>
    </citation>
    <scope>NUCLEOTIDE SEQUENCE</scope>
    <source>
        <strain evidence="1">DMG-N-6</strain>
    </source>
</reference>
<protein>
    <submittedName>
        <fullName evidence="1">Uncharacterized protein</fullName>
    </submittedName>
</protein>
<accession>A0A8K0Y200</accession>
<dbReference type="AlphaFoldDB" id="A0A8K0Y200"/>
<dbReference type="RefSeq" id="WP_202689756.1">
    <property type="nucleotide sequence ID" value="NZ_JAESVN010000008.1"/>
</dbReference>
<name>A0A8K0Y200_9RHOB</name>
<evidence type="ECO:0000313" key="2">
    <source>
        <dbReference type="Proteomes" id="UP000648908"/>
    </source>
</evidence>
<evidence type="ECO:0000313" key="1">
    <source>
        <dbReference type="EMBL" id="MBL4918783.1"/>
    </source>
</evidence>